<feature type="domain" description="RNA polymerase sigma factor 70 region 4 type 2" evidence="6">
    <location>
        <begin position="121"/>
        <end position="171"/>
    </location>
</feature>
<dbReference type="NCBIfam" id="TIGR02937">
    <property type="entry name" value="sigma70-ECF"/>
    <property type="match status" value="1"/>
</dbReference>
<dbReference type="Gene3D" id="1.10.10.10">
    <property type="entry name" value="Winged helix-like DNA-binding domain superfamily/Winged helix DNA-binding domain"/>
    <property type="match status" value="1"/>
</dbReference>
<evidence type="ECO:0000259" key="6">
    <source>
        <dbReference type="Pfam" id="PF08281"/>
    </source>
</evidence>
<dbReference type="EMBL" id="JAEKJW010000003">
    <property type="protein sequence ID" value="MBN8197899.1"/>
    <property type="molecule type" value="Genomic_DNA"/>
</dbReference>
<dbReference type="Proteomes" id="UP000664405">
    <property type="component" value="Unassembled WGS sequence"/>
</dbReference>
<dbReference type="GO" id="GO:0006352">
    <property type="term" value="P:DNA-templated transcription initiation"/>
    <property type="evidence" value="ECO:0007669"/>
    <property type="project" value="InterPro"/>
</dbReference>
<evidence type="ECO:0000256" key="2">
    <source>
        <dbReference type="ARBA" id="ARBA00023015"/>
    </source>
</evidence>
<comment type="similarity">
    <text evidence="1">Belongs to the sigma-70 factor family. ECF subfamily.</text>
</comment>
<dbReference type="CDD" id="cd06171">
    <property type="entry name" value="Sigma70_r4"/>
    <property type="match status" value="1"/>
</dbReference>
<evidence type="ECO:0000313" key="7">
    <source>
        <dbReference type="EMBL" id="MBN8197899.1"/>
    </source>
</evidence>
<dbReference type="Pfam" id="PF08281">
    <property type="entry name" value="Sigma70_r4_2"/>
    <property type="match status" value="1"/>
</dbReference>
<evidence type="ECO:0000313" key="8">
    <source>
        <dbReference type="Proteomes" id="UP000664405"/>
    </source>
</evidence>
<evidence type="ECO:0000256" key="3">
    <source>
        <dbReference type="ARBA" id="ARBA00023082"/>
    </source>
</evidence>
<dbReference type="PANTHER" id="PTHR43133:SF25">
    <property type="entry name" value="RNA POLYMERASE SIGMA FACTOR RFAY-RELATED"/>
    <property type="match status" value="1"/>
</dbReference>
<sequence length="192" mass="21616">MRALSRQQDHKFGNGTFGLETALRSELTGLLPRAMRFARSLTRDTVAAEDLVQTAYIKAVERIDQFEPGTRLDSWLYRIIQTSWIDEKRRDQRRGNVVSFEDARDTVMPMQKHGGTDRIFLQSAMASLVEDQRAAMTLVLIEGYSYREAADILGVPDGTVMSRVARARKTLAALHDDDSNLTNNDGIQRGSP</sequence>
<dbReference type="Pfam" id="PF04542">
    <property type="entry name" value="Sigma70_r2"/>
    <property type="match status" value="1"/>
</dbReference>
<dbReference type="PANTHER" id="PTHR43133">
    <property type="entry name" value="RNA POLYMERASE ECF-TYPE SIGMA FACTO"/>
    <property type="match status" value="1"/>
</dbReference>
<evidence type="ECO:0000256" key="1">
    <source>
        <dbReference type="ARBA" id="ARBA00010641"/>
    </source>
</evidence>
<dbReference type="InterPro" id="IPR014284">
    <property type="entry name" value="RNA_pol_sigma-70_dom"/>
</dbReference>
<keyword evidence="2" id="KW-0805">Transcription regulation</keyword>
<protein>
    <submittedName>
        <fullName evidence="7">Sigma-70 family RNA polymerase sigma factor</fullName>
    </submittedName>
</protein>
<gene>
    <name evidence="7" type="ORF">JF547_15640</name>
</gene>
<dbReference type="GO" id="GO:0003677">
    <property type="term" value="F:DNA binding"/>
    <property type="evidence" value="ECO:0007669"/>
    <property type="project" value="InterPro"/>
</dbReference>
<keyword evidence="3" id="KW-0731">Sigma factor</keyword>
<comment type="caution">
    <text evidence="7">The sequence shown here is derived from an EMBL/GenBank/DDBJ whole genome shotgun (WGS) entry which is preliminary data.</text>
</comment>
<dbReference type="InterPro" id="IPR036388">
    <property type="entry name" value="WH-like_DNA-bd_sf"/>
</dbReference>
<evidence type="ECO:0000256" key="4">
    <source>
        <dbReference type="ARBA" id="ARBA00023163"/>
    </source>
</evidence>
<organism evidence="7 8">
    <name type="scientific">Thalassospira povalilytica</name>
    <dbReference type="NCBI Taxonomy" id="732237"/>
    <lineage>
        <taxon>Bacteria</taxon>
        <taxon>Pseudomonadati</taxon>
        <taxon>Pseudomonadota</taxon>
        <taxon>Alphaproteobacteria</taxon>
        <taxon>Rhodospirillales</taxon>
        <taxon>Thalassospiraceae</taxon>
        <taxon>Thalassospira</taxon>
    </lineage>
</organism>
<dbReference type="GO" id="GO:0016987">
    <property type="term" value="F:sigma factor activity"/>
    <property type="evidence" value="ECO:0007669"/>
    <property type="project" value="UniProtKB-KW"/>
</dbReference>
<dbReference type="SUPFAM" id="SSF88946">
    <property type="entry name" value="Sigma2 domain of RNA polymerase sigma factors"/>
    <property type="match status" value="1"/>
</dbReference>
<dbReference type="Gene3D" id="1.10.1740.10">
    <property type="match status" value="1"/>
</dbReference>
<dbReference type="InterPro" id="IPR007627">
    <property type="entry name" value="RNA_pol_sigma70_r2"/>
</dbReference>
<name>A0A8I1MAU8_9PROT</name>
<accession>A0A8I1MAU8</accession>
<dbReference type="InterPro" id="IPR013249">
    <property type="entry name" value="RNA_pol_sigma70_r4_t2"/>
</dbReference>
<proteinExistence type="inferred from homology"/>
<feature type="domain" description="RNA polymerase sigma-70 region 2" evidence="5">
    <location>
        <begin position="30"/>
        <end position="94"/>
    </location>
</feature>
<dbReference type="InterPro" id="IPR039425">
    <property type="entry name" value="RNA_pol_sigma-70-like"/>
</dbReference>
<keyword evidence="4" id="KW-0804">Transcription</keyword>
<dbReference type="InterPro" id="IPR013324">
    <property type="entry name" value="RNA_pol_sigma_r3/r4-like"/>
</dbReference>
<dbReference type="SUPFAM" id="SSF88659">
    <property type="entry name" value="Sigma3 and sigma4 domains of RNA polymerase sigma factors"/>
    <property type="match status" value="1"/>
</dbReference>
<evidence type="ECO:0000259" key="5">
    <source>
        <dbReference type="Pfam" id="PF04542"/>
    </source>
</evidence>
<dbReference type="RefSeq" id="WP_114113398.1">
    <property type="nucleotide sequence ID" value="NZ_JAEKJW010000003.1"/>
</dbReference>
<reference evidence="7" key="1">
    <citation type="submission" date="2020-12" db="EMBL/GenBank/DDBJ databases">
        <title>Oil enriched cultivation method for isolating marine PHA-producing bacteria.</title>
        <authorList>
            <person name="Zheng W."/>
            <person name="Yu S."/>
            <person name="Huang Y."/>
        </authorList>
    </citation>
    <scope>NUCLEOTIDE SEQUENCE</scope>
    <source>
        <strain evidence="7">SY-2-3</strain>
    </source>
</reference>
<dbReference type="AlphaFoldDB" id="A0A8I1MAU8"/>
<dbReference type="InterPro" id="IPR013325">
    <property type="entry name" value="RNA_pol_sigma_r2"/>
</dbReference>